<dbReference type="Gene3D" id="2.60.40.1090">
    <property type="entry name" value="Fimbrial-type adhesion domain"/>
    <property type="match status" value="1"/>
</dbReference>
<dbReference type="PANTHER" id="PTHR33420:SF3">
    <property type="entry name" value="FIMBRIAL SUBUNIT ELFA"/>
    <property type="match status" value="1"/>
</dbReference>
<evidence type="ECO:0000256" key="2">
    <source>
        <dbReference type="ARBA" id="ARBA00006671"/>
    </source>
</evidence>
<evidence type="ECO:0000256" key="3">
    <source>
        <dbReference type="ARBA" id="ARBA00022729"/>
    </source>
</evidence>
<comment type="subcellular location">
    <subcellularLocation>
        <location evidence="1">Fimbrium</location>
    </subcellularLocation>
</comment>
<dbReference type="GO" id="GO:0009289">
    <property type="term" value="C:pilus"/>
    <property type="evidence" value="ECO:0007669"/>
    <property type="project" value="UniProtKB-SubCell"/>
</dbReference>
<evidence type="ECO:0000256" key="1">
    <source>
        <dbReference type="ARBA" id="ARBA00004561"/>
    </source>
</evidence>
<dbReference type="InterPro" id="IPR036937">
    <property type="entry name" value="Adhesion_dom_fimbrial_sf"/>
</dbReference>
<dbReference type="SUPFAM" id="SSF49401">
    <property type="entry name" value="Bacterial adhesins"/>
    <property type="match status" value="1"/>
</dbReference>
<dbReference type="PANTHER" id="PTHR33420">
    <property type="entry name" value="FIMBRIAL SUBUNIT ELFA-RELATED"/>
    <property type="match status" value="1"/>
</dbReference>
<feature type="signal peptide" evidence="5">
    <location>
        <begin position="1"/>
        <end position="36"/>
    </location>
</feature>
<protein>
    <submittedName>
        <fullName evidence="7">Fimbrial protein</fullName>
    </submittedName>
</protein>
<dbReference type="InterPro" id="IPR000259">
    <property type="entry name" value="Adhesion_dom_fimbrial"/>
</dbReference>
<evidence type="ECO:0000259" key="6">
    <source>
        <dbReference type="Pfam" id="PF00419"/>
    </source>
</evidence>
<feature type="chain" id="PRO_5044506316" evidence="5">
    <location>
        <begin position="37"/>
        <end position="333"/>
    </location>
</feature>
<organism evidence="7">
    <name type="scientific">Rhodanobacter sp. FW102-FHT14D07</name>
    <dbReference type="NCBI Taxonomy" id="3351462"/>
    <lineage>
        <taxon>Bacteria</taxon>
        <taxon>Pseudomonadati</taxon>
        <taxon>Pseudomonadota</taxon>
        <taxon>Gammaproteobacteria</taxon>
        <taxon>Lysobacterales</taxon>
        <taxon>Rhodanobacteraceae</taxon>
        <taxon>Rhodanobacter</taxon>
    </lineage>
</organism>
<dbReference type="AlphaFoldDB" id="A0AB74UTD2"/>
<keyword evidence="4" id="KW-0281">Fimbrium</keyword>
<proteinExistence type="inferred from homology"/>
<dbReference type="GO" id="GO:0043709">
    <property type="term" value="P:cell adhesion involved in single-species biofilm formation"/>
    <property type="evidence" value="ECO:0007669"/>
    <property type="project" value="TreeGrafter"/>
</dbReference>
<evidence type="ECO:0000313" key="7">
    <source>
        <dbReference type="EMBL" id="XIA18489.1"/>
    </source>
</evidence>
<sequence length="333" mass="33473">MSNGPITSIPRAFRLPNRWLLLLACALLAATPVAHAGCSFSRGDSTGTYSVGVPATIVNDPGIPVGATLYTSGLTGISQPVSFKCNGNQNYWGLTNRAGATPAAGQYLFPIGTTGISFRITQTSGSYPGLIGPWPFQSLDGSSTWTEADPVTVELVKTGNIADGTVVSGALADFQAGTVSNNIVDASIVLAGSLTFVAPACSVPSSLTVPLPTVTISALAGGTGVTTGDKPFAIPLTCSANAKLAITLDSTNPVNRPNGVLSNSGTATGVGIQIVWNGAPGTSGNPVALGTAVTFNAASGASQIPLVARYYRTTGALASGSVTATATYTLTYP</sequence>
<gene>
    <name evidence="7" type="ORF">ACFYG5_18340</name>
</gene>
<name>A0AB74UTD2_9GAMM</name>
<evidence type="ECO:0000256" key="4">
    <source>
        <dbReference type="ARBA" id="ARBA00023263"/>
    </source>
</evidence>
<dbReference type="InterPro" id="IPR050263">
    <property type="entry name" value="Bact_Fimbrial_Adh_Pro"/>
</dbReference>
<accession>A0AB74UTD2</accession>
<dbReference type="RefSeq" id="WP_395120329.1">
    <property type="nucleotide sequence ID" value="NZ_CP170721.1"/>
</dbReference>
<reference evidence="7" key="1">
    <citation type="submission" date="2024-10" db="EMBL/GenBank/DDBJ databases">
        <authorList>
            <person name="Lesea H.P."/>
            <person name="Kuehl J.V."/>
            <person name="Chandonia J.-M."/>
        </authorList>
    </citation>
    <scope>NUCLEOTIDE SEQUENCE</scope>
    <source>
        <strain evidence="7">FW102-FHT14D07</strain>
    </source>
</reference>
<keyword evidence="3 5" id="KW-0732">Signal</keyword>
<dbReference type="EMBL" id="CP170721">
    <property type="protein sequence ID" value="XIA18489.1"/>
    <property type="molecule type" value="Genomic_DNA"/>
</dbReference>
<dbReference type="Pfam" id="PF00419">
    <property type="entry name" value="Fimbrial"/>
    <property type="match status" value="1"/>
</dbReference>
<comment type="similarity">
    <text evidence="2">Belongs to the fimbrial protein family.</text>
</comment>
<dbReference type="InterPro" id="IPR008966">
    <property type="entry name" value="Adhesion_dom_sf"/>
</dbReference>
<feature type="domain" description="Fimbrial-type adhesion" evidence="6">
    <location>
        <begin position="194"/>
        <end position="332"/>
    </location>
</feature>
<evidence type="ECO:0000256" key="5">
    <source>
        <dbReference type="SAM" id="SignalP"/>
    </source>
</evidence>